<keyword evidence="5" id="KW-0560">Oxidoreductase</keyword>
<feature type="transmembrane region" description="Helical" evidence="8">
    <location>
        <begin position="205"/>
        <end position="227"/>
    </location>
</feature>
<dbReference type="RefSeq" id="WP_202828280.1">
    <property type="nucleotide sequence ID" value="NZ_JAEUXJ010000016.1"/>
</dbReference>
<feature type="transmembrane region" description="Helical" evidence="8">
    <location>
        <begin position="154"/>
        <end position="176"/>
    </location>
</feature>
<dbReference type="PANTHER" id="PTHR42682">
    <property type="entry name" value="HYDROGENASE-4 COMPONENT F"/>
    <property type="match status" value="1"/>
</dbReference>
<dbReference type="EMBL" id="JAEUXJ010000016">
    <property type="protein sequence ID" value="MBL6458536.1"/>
    <property type="molecule type" value="Genomic_DNA"/>
</dbReference>
<feature type="transmembrane region" description="Helical" evidence="8">
    <location>
        <begin position="401"/>
        <end position="423"/>
    </location>
</feature>
<evidence type="ECO:0000256" key="4">
    <source>
        <dbReference type="ARBA" id="ARBA00022989"/>
    </source>
</evidence>
<dbReference type="InterPro" id="IPR052175">
    <property type="entry name" value="ComplexI-like_HydComp"/>
</dbReference>
<sequence>MPEEFSLAWLLVLLPWAGAVLLAFLKGEVLAARVNCGVSAAGFLLALVVIGEPFAVQGWTRLDALNLPLLLVAALIGLTTAIYSLGAVETEAFDTLRLRAYHAAFQTFMGAQALALLADNMGVMWVAIEIATLASVLMVGVHGTPPAIEAAWKFFILCGVGIALALLGTIILHLAAQPVTGGADGLSWAALRAVAARCDPGVLNLAFVFILVGYGTKAGLVPLHAWLPDAEAEGPIAISAVLSGLLLNAALHAVLRVKAILGANPDVVPPENLLLALGLASVLVAAFALWRRRDARRFFAWSSILHMGLAACGFGFGGAVGNLAGLLHMLGHSLAKSAAFFGIGAAIRLRGSQRLADLGGLCASQPALGWALLVAVLAVAGLPPFALFASEFLLLAEAASHHAWAVLPLGLGLLVAVAAKITVGQALCLGEARPDLAGPAPGWTVLGPIWLHLALALLLGAALPGPVRALLGEAAGVAG</sequence>
<feature type="transmembrane region" description="Helical" evidence="8">
    <location>
        <begin position="100"/>
        <end position="118"/>
    </location>
</feature>
<feature type="transmembrane region" description="Helical" evidence="8">
    <location>
        <begin position="124"/>
        <end position="142"/>
    </location>
</feature>
<feature type="domain" description="NADH:quinone oxidoreductase/Mrp antiporter transmembrane" evidence="9">
    <location>
        <begin position="118"/>
        <end position="409"/>
    </location>
</feature>
<evidence type="ECO:0000256" key="7">
    <source>
        <dbReference type="RuleBase" id="RU000320"/>
    </source>
</evidence>
<evidence type="ECO:0000256" key="3">
    <source>
        <dbReference type="ARBA" id="ARBA00022692"/>
    </source>
</evidence>
<evidence type="ECO:0000259" key="9">
    <source>
        <dbReference type="Pfam" id="PF00361"/>
    </source>
</evidence>
<dbReference type="PRINTS" id="PR01437">
    <property type="entry name" value="NUOXDRDTASE4"/>
</dbReference>
<accession>A0ABS1VA39</accession>
<feature type="transmembrane region" description="Helical" evidence="8">
    <location>
        <begin position="326"/>
        <end position="347"/>
    </location>
</feature>
<dbReference type="Pfam" id="PF00361">
    <property type="entry name" value="Proton_antipo_M"/>
    <property type="match status" value="1"/>
</dbReference>
<evidence type="ECO:0000256" key="8">
    <source>
        <dbReference type="SAM" id="Phobius"/>
    </source>
</evidence>
<comment type="subcellular location">
    <subcellularLocation>
        <location evidence="1">Cell membrane</location>
        <topology evidence="1">Multi-pass membrane protein</topology>
    </subcellularLocation>
    <subcellularLocation>
        <location evidence="7">Membrane</location>
        <topology evidence="7">Multi-pass membrane protein</topology>
    </subcellularLocation>
</comment>
<evidence type="ECO:0000256" key="1">
    <source>
        <dbReference type="ARBA" id="ARBA00004651"/>
    </source>
</evidence>
<feature type="transmembrane region" description="Helical" evidence="8">
    <location>
        <begin position="368"/>
        <end position="389"/>
    </location>
</feature>
<dbReference type="Proteomes" id="UP000606490">
    <property type="component" value="Unassembled WGS sequence"/>
</dbReference>
<keyword evidence="11" id="KW-1185">Reference proteome</keyword>
<keyword evidence="4 8" id="KW-1133">Transmembrane helix</keyword>
<feature type="transmembrane region" description="Helical" evidence="8">
    <location>
        <begin position="234"/>
        <end position="253"/>
    </location>
</feature>
<name>A0ABS1VA39_9PROT</name>
<evidence type="ECO:0000313" key="10">
    <source>
        <dbReference type="EMBL" id="MBL6458536.1"/>
    </source>
</evidence>
<keyword evidence="3 7" id="KW-0812">Transmembrane</keyword>
<feature type="transmembrane region" description="Helical" evidence="8">
    <location>
        <begin position="273"/>
        <end position="291"/>
    </location>
</feature>
<evidence type="ECO:0000313" key="11">
    <source>
        <dbReference type="Proteomes" id="UP000606490"/>
    </source>
</evidence>
<dbReference type="InterPro" id="IPR001750">
    <property type="entry name" value="ND/Mrp_TM"/>
</dbReference>
<organism evidence="10 11">
    <name type="scientific">Belnapia mucosa</name>
    <dbReference type="NCBI Taxonomy" id="2804532"/>
    <lineage>
        <taxon>Bacteria</taxon>
        <taxon>Pseudomonadati</taxon>
        <taxon>Pseudomonadota</taxon>
        <taxon>Alphaproteobacteria</taxon>
        <taxon>Acetobacterales</taxon>
        <taxon>Roseomonadaceae</taxon>
        <taxon>Belnapia</taxon>
    </lineage>
</organism>
<comment type="caution">
    <text evidence="10">The sequence shown here is derived from an EMBL/GenBank/DDBJ whole genome shotgun (WGS) entry which is preliminary data.</text>
</comment>
<feature type="transmembrane region" description="Helical" evidence="8">
    <location>
        <begin position="37"/>
        <end position="55"/>
    </location>
</feature>
<feature type="transmembrane region" description="Helical" evidence="8">
    <location>
        <begin position="67"/>
        <end position="88"/>
    </location>
</feature>
<evidence type="ECO:0000256" key="6">
    <source>
        <dbReference type="ARBA" id="ARBA00023136"/>
    </source>
</evidence>
<keyword evidence="2" id="KW-1003">Cell membrane</keyword>
<reference evidence="10 11" key="1">
    <citation type="submission" date="2021-01" db="EMBL/GenBank/DDBJ databases">
        <title>Belnapia mucosa sp. nov. and Belnapia arida sp. nov., isolated from the Tabernas Desert (Almeria, Spain).</title>
        <authorList>
            <person name="Molina-Menor E."/>
            <person name="Vidal-Verdu A."/>
            <person name="Calonge A."/>
            <person name="Satari L."/>
            <person name="Pereto Magraner J."/>
            <person name="Porcar Miralles M."/>
        </authorList>
    </citation>
    <scope>NUCLEOTIDE SEQUENCE [LARGE SCALE GENOMIC DNA]</scope>
    <source>
        <strain evidence="10 11">T6</strain>
    </source>
</reference>
<keyword evidence="6 8" id="KW-0472">Membrane</keyword>
<gene>
    <name evidence="10" type="ORF">JMJ55_24675</name>
</gene>
<dbReference type="PANTHER" id="PTHR42682:SF5">
    <property type="entry name" value="HYDROGENASE-4 COMPONENT F"/>
    <property type="match status" value="1"/>
</dbReference>
<evidence type="ECO:0000256" key="5">
    <source>
        <dbReference type="ARBA" id="ARBA00023002"/>
    </source>
</evidence>
<protein>
    <submittedName>
        <fullName evidence="10">Hydrogenase 4 subunit F</fullName>
    </submittedName>
</protein>
<proteinExistence type="predicted"/>
<feature type="transmembrane region" description="Helical" evidence="8">
    <location>
        <begin position="443"/>
        <end position="463"/>
    </location>
</feature>
<evidence type="ECO:0000256" key="2">
    <source>
        <dbReference type="ARBA" id="ARBA00022475"/>
    </source>
</evidence>
<dbReference type="InterPro" id="IPR003918">
    <property type="entry name" value="NADH_UbQ_OxRdtase"/>
</dbReference>
<feature type="transmembrane region" description="Helical" evidence="8">
    <location>
        <begin position="298"/>
        <end position="320"/>
    </location>
</feature>
<feature type="transmembrane region" description="Helical" evidence="8">
    <location>
        <begin position="6"/>
        <end position="25"/>
    </location>
</feature>